<sequence length="309" mass="32917">MTGPAGRIADQAAPLRQMASSTWSGPDPVPGPGPSSWRLARTLTVTSGKGGVGKTVLAVNLALALGELGLRVALVDADLGMANVDVVLGLMPRYHIGHVIRGVCSLEQALCPGPKGVLVLPGASGLADLAALDEARLWQVLRELRQLDRLADVVVVDTGAGIGPQVMAFLEASPEVLVVATPEPTSITNAYGLIKTLVQSRSTGRDVAPRLFLAVNMDRRRDEGQRVVRRLQTVVGRFLGVEIVTLGIVPYDGAVALAVAEQTPLLLRRPDSPASRAIRQLAWRLMDLPEQPQRPGLSGIVSRMLRRMR</sequence>
<dbReference type="CDD" id="cd02038">
    <property type="entry name" value="FlhG-like"/>
    <property type="match status" value="1"/>
</dbReference>
<dbReference type="InterPro" id="IPR050625">
    <property type="entry name" value="ParA/MinD_ATPase"/>
</dbReference>
<keyword evidence="2" id="KW-0067">ATP-binding</keyword>
<name>A0ABZ1BL76_9FIRM</name>
<dbReference type="PANTHER" id="PTHR43384:SF4">
    <property type="entry name" value="CELLULOSE BIOSYNTHESIS PROTEIN BCSQ-RELATED"/>
    <property type="match status" value="1"/>
</dbReference>
<evidence type="ECO:0000259" key="3">
    <source>
        <dbReference type="Pfam" id="PF01656"/>
    </source>
</evidence>
<dbReference type="PIRSF" id="PIRSF003092">
    <property type="entry name" value="MinD"/>
    <property type="match status" value="1"/>
</dbReference>
<dbReference type="SUPFAM" id="SSF52540">
    <property type="entry name" value="P-loop containing nucleoside triphosphate hydrolases"/>
    <property type="match status" value="1"/>
</dbReference>
<keyword evidence="1" id="KW-0547">Nucleotide-binding</keyword>
<evidence type="ECO:0000313" key="4">
    <source>
        <dbReference type="EMBL" id="WRP13320.1"/>
    </source>
</evidence>
<evidence type="ECO:0000256" key="2">
    <source>
        <dbReference type="ARBA" id="ARBA00022840"/>
    </source>
</evidence>
<dbReference type="RefSeq" id="WP_324667565.1">
    <property type="nucleotide sequence ID" value="NZ_CP141614.1"/>
</dbReference>
<dbReference type="Proteomes" id="UP001333102">
    <property type="component" value="Chromosome"/>
</dbReference>
<keyword evidence="5" id="KW-1185">Reference proteome</keyword>
<evidence type="ECO:0000313" key="5">
    <source>
        <dbReference type="Proteomes" id="UP001333102"/>
    </source>
</evidence>
<protein>
    <submittedName>
        <fullName evidence="4">MinD/ParA family protein</fullName>
    </submittedName>
</protein>
<dbReference type="Gene3D" id="3.40.50.300">
    <property type="entry name" value="P-loop containing nucleotide triphosphate hydrolases"/>
    <property type="match status" value="1"/>
</dbReference>
<dbReference type="Pfam" id="PF01656">
    <property type="entry name" value="CbiA"/>
    <property type="match status" value="1"/>
</dbReference>
<accession>A0ABZ1BL76</accession>
<feature type="domain" description="CobQ/CobB/MinD/ParA nucleotide binding" evidence="3">
    <location>
        <begin position="43"/>
        <end position="264"/>
    </location>
</feature>
<proteinExistence type="predicted"/>
<organism evidence="4 5">
    <name type="scientific">Geochorda subterranea</name>
    <dbReference type="NCBI Taxonomy" id="3109564"/>
    <lineage>
        <taxon>Bacteria</taxon>
        <taxon>Bacillati</taxon>
        <taxon>Bacillota</taxon>
        <taxon>Limnochordia</taxon>
        <taxon>Limnochordales</taxon>
        <taxon>Geochordaceae</taxon>
        <taxon>Geochorda</taxon>
    </lineage>
</organism>
<evidence type="ECO:0000256" key="1">
    <source>
        <dbReference type="ARBA" id="ARBA00022741"/>
    </source>
</evidence>
<dbReference type="EMBL" id="CP141614">
    <property type="protein sequence ID" value="WRP13320.1"/>
    <property type="molecule type" value="Genomic_DNA"/>
</dbReference>
<dbReference type="InterPro" id="IPR027417">
    <property type="entry name" value="P-loop_NTPase"/>
</dbReference>
<dbReference type="InterPro" id="IPR033875">
    <property type="entry name" value="FlhG"/>
</dbReference>
<dbReference type="InterPro" id="IPR002586">
    <property type="entry name" value="CobQ/CobB/MinD/ParA_Nub-bd_dom"/>
</dbReference>
<gene>
    <name evidence="4" type="ORF">VLY81_07600</name>
</gene>
<reference evidence="5" key="1">
    <citation type="submission" date="2023-12" db="EMBL/GenBank/DDBJ databases">
        <title>Novel isolates from deep terrestrial aquifers shed light on the physiology and ecology of the class Limnochordia.</title>
        <authorList>
            <person name="Karnachuk O.V."/>
            <person name="Lukina A.P."/>
            <person name="Avakyan M.R."/>
            <person name="Kadnikov V."/>
            <person name="Begmatov S."/>
            <person name="Beletsky A.V."/>
            <person name="Mardanov A.V."/>
            <person name="Ravin N.V."/>
        </authorList>
    </citation>
    <scope>NUCLEOTIDE SEQUENCE [LARGE SCALE GENOMIC DNA]</scope>
    <source>
        <strain evidence="5">LN</strain>
    </source>
</reference>
<dbReference type="PANTHER" id="PTHR43384">
    <property type="entry name" value="SEPTUM SITE-DETERMINING PROTEIN MIND HOMOLOG, CHLOROPLASTIC-RELATED"/>
    <property type="match status" value="1"/>
</dbReference>
<dbReference type="InterPro" id="IPR025501">
    <property type="entry name" value="MinD_FleN"/>
</dbReference>